<comment type="caution">
    <text evidence="7">The sequence shown here is derived from an EMBL/GenBank/DDBJ whole genome shotgun (WGS) entry which is preliminary data.</text>
</comment>
<keyword evidence="2" id="KW-0645">Protease</keyword>
<feature type="signal peptide" evidence="5">
    <location>
        <begin position="1"/>
        <end position="33"/>
    </location>
</feature>
<organism evidence="7 9">
    <name type="scientific">Gordonia rubripertincta</name>
    <name type="common">Rhodococcus corallinus</name>
    <dbReference type="NCBI Taxonomy" id="36822"/>
    <lineage>
        <taxon>Bacteria</taxon>
        <taxon>Bacillati</taxon>
        <taxon>Actinomycetota</taxon>
        <taxon>Actinomycetes</taxon>
        <taxon>Mycobacteriales</taxon>
        <taxon>Gordoniaceae</taxon>
        <taxon>Gordonia</taxon>
    </lineage>
</organism>
<dbReference type="EMBL" id="JARUXG010000005">
    <property type="protein sequence ID" value="MDG6781442.1"/>
    <property type="molecule type" value="Genomic_DNA"/>
</dbReference>
<dbReference type="Gene3D" id="3.90.1720.10">
    <property type="entry name" value="endopeptidase domain like (from Nostoc punctiforme)"/>
    <property type="match status" value="1"/>
</dbReference>
<evidence type="ECO:0000256" key="4">
    <source>
        <dbReference type="ARBA" id="ARBA00022807"/>
    </source>
</evidence>
<comment type="similarity">
    <text evidence="1">Belongs to the peptidase C40 family.</text>
</comment>
<dbReference type="PANTHER" id="PTHR47359">
    <property type="entry name" value="PEPTIDOGLYCAN DL-ENDOPEPTIDASE CWLO"/>
    <property type="match status" value="1"/>
</dbReference>
<evidence type="ECO:0000256" key="5">
    <source>
        <dbReference type="SAM" id="SignalP"/>
    </source>
</evidence>
<dbReference type="InterPro" id="IPR000064">
    <property type="entry name" value="NLP_P60_dom"/>
</dbReference>
<evidence type="ECO:0000313" key="8">
    <source>
        <dbReference type="EMBL" id="MDG6781442.1"/>
    </source>
</evidence>
<dbReference type="PANTHER" id="PTHR47359:SF3">
    <property type="entry name" value="NLP_P60 DOMAIN-CONTAINING PROTEIN-RELATED"/>
    <property type="match status" value="1"/>
</dbReference>
<evidence type="ECO:0000256" key="2">
    <source>
        <dbReference type="ARBA" id="ARBA00022670"/>
    </source>
</evidence>
<keyword evidence="5" id="KW-0732">Signal</keyword>
<protein>
    <submittedName>
        <fullName evidence="7">C40 family peptidase</fullName>
    </submittedName>
    <submittedName>
        <fullName evidence="8">NlpC/P60 family protein</fullName>
    </submittedName>
</protein>
<dbReference type="GO" id="GO:0006508">
    <property type="term" value="P:proteolysis"/>
    <property type="evidence" value="ECO:0007669"/>
    <property type="project" value="UniProtKB-KW"/>
</dbReference>
<evidence type="ECO:0000313" key="7">
    <source>
        <dbReference type="EMBL" id="MBM7278868.1"/>
    </source>
</evidence>
<evidence type="ECO:0000256" key="3">
    <source>
        <dbReference type="ARBA" id="ARBA00022801"/>
    </source>
</evidence>
<feature type="domain" description="NlpC/P60" evidence="6">
    <location>
        <begin position="373"/>
        <end position="511"/>
    </location>
</feature>
<feature type="chain" id="PRO_5043295897" evidence="5">
    <location>
        <begin position="34"/>
        <end position="511"/>
    </location>
</feature>
<gene>
    <name evidence="7" type="ORF">JTZ10_14000</name>
    <name evidence="8" type="ORF">QBL07_11425</name>
</gene>
<evidence type="ECO:0000313" key="9">
    <source>
        <dbReference type="Proteomes" id="UP001195196"/>
    </source>
</evidence>
<evidence type="ECO:0000256" key="1">
    <source>
        <dbReference type="ARBA" id="ARBA00007074"/>
    </source>
</evidence>
<proteinExistence type="inferred from homology"/>
<reference evidence="7" key="1">
    <citation type="submission" date="2021-02" db="EMBL/GenBank/DDBJ databases">
        <title>Taxonomy, biology and ecology of Rhodococcus bacteria occurring in California pistachio and other woody hosts as revealed by genome sequence analyses.</title>
        <authorList>
            <person name="Riely B."/>
            <person name="Gai Y."/>
        </authorList>
    </citation>
    <scope>NUCLEOTIDE SEQUENCE</scope>
    <source>
        <strain evidence="7">BP-295</strain>
    </source>
</reference>
<dbReference type="AlphaFoldDB" id="A0AAW4G6I6"/>
<dbReference type="InterPro" id="IPR038765">
    <property type="entry name" value="Papain-like_cys_pep_sf"/>
</dbReference>
<dbReference type="PROSITE" id="PS51935">
    <property type="entry name" value="NLPC_P60"/>
    <property type="match status" value="1"/>
</dbReference>
<accession>A0AAW4G6I6</accession>
<dbReference type="RefSeq" id="WP_005194936.1">
    <property type="nucleotide sequence ID" value="NZ_CP022580.1"/>
</dbReference>
<dbReference type="SUPFAM" id="SSF54001">
    <property type="entry name" value="Cysteine proteinases"/>
    <property type="match status" value="1"/>
</dbReference>
<dbReference type="Proteomes" id="UP001195196">
    <property type="component" value="Unassembled WGS sequence"/>
</dbReference>
<dbReference type="EMBL" id="JAFFGU010000005">
    <property type="protein sequence ID" value="MBM7278868.1"/>
    <property type="molecule type" value="Genomic_DNA"/>
</dbReference>
<dbReference type="InterPro" id="IPR051794">
    <property type="entry name" value="PG_Endopeptidase_C40"/>
</dbReference>
<keyword evidence="4" id="KW-0788">Thiol protease</keyword>
<dbReference type="KEGG" id="gru:GCWB2_13295"/>
<evidence type="ECO:0000259" key="6">
    <source>
        <dbReference type="PROSITE" id="PS51935"/>
    </source>
</evidence>
<dbReference type="Pfam" id="PF00877">
    <property type="entry name" value="NLPC_P60"/>
    <property type="match status" value="1"/>
</dbReference>
<reference evidence="8" key="2">
    <citation type="submission" date="2023-04" db="EMBL/GenBank/DDBJ databases">
        <title>Characterization and analysis of the complete genome of Gordonia rubripertincta 112, the degrader of aromatic and aliphatic compounds.</title>
        <authorList>
            <person name="Frantsuzova E."/>
            <person name="Bogun A."/>
            <person name="Delegan Y."/>
        </authorList>
    </citation>
    <scope>NUCLEOTIDE SEQUENCE</scope>
    <source>
        <strain evidence="8">112</strain>
    </source>
</reference>
<name>A0AAW4G6I6_GORRU</name>
<dbReference type="GO" id="GO:0008234">
    <property type="term" value="F:cysteine-type peptidase activity"/>
    <property type="evidence" value="ECO:0007669"/>
    <property type="project" value="UniProtKB-KW"/>
</dbReference>
<keyword evidence="3" id="KW-0378">Hydrolase</keyword>
<sequence>MRRVRTGASWPARVTAAVAAVLICAVGAGHAVATPKKAPESPVTGLINEIASVNQDIADLDEALAVRQENVNRAIVDFQNSLAQRRLATVAARGARTELDRAGQAVTEAQKTFDNFVRLAYQQGAEQGSMSNYVASPDPQAVLDRMKLLDQVGKKQQETIRRLQVARNQKANRLAAVEATRRQAAFAAKSADQRKRDALAAVSEAKTAIAEQSERKASLVAKRDRVQKKIDSIRGYVPKKQVAGPSTRDLLKNIFPAAPTLPDLPTTNVSDNELLSIAARAAAQIAVDVGSAALGIGLDMGSQMLKGIIGEQRLPQSELLNELGLGGMDLTGSSGNDSLSSRLGSGSLGSLFGGSGGGGGGSGGPLRPGLRGPQAVEIVVNRALSQLGVTYAWGGGDVNGPTQGIRDGGVADSYGDYRKVGFDCSGLMIYAFAGVGIELPHYTGYQYTSGPHFPLSQMRRGDMIFYGPNASQHVALYLGDNKMVEAPQSGSVVKVSPLRTSGAMPNVVRLL</sequence>